<dbReference type="GO" id="GO:0008253">
    <property type="term" value="F:5'-nucleotidase activity"/>
    <property type="evidence" value="ECO:0007669"/>
    <property type="project" value="InterPro"/>
</dbReference>
<dbReference type="PANTHER" id="PTHR31367">
    <property type="entry name" value="CYTOSOLIC 5'-NUCLEOTIDASE 1 FAMILY MEMBER"/>
    <property type="match status" value="1"/>
</dbReference>
<dbReference type="Pfam" id="PF06189">
    <property type="entry name" value="5-nucleotidase"/>
    <property type="match status" value="1"/>
</dbReference>
<reference evidence="2 3" key="1">
    <citation type="submission" date="2018-12" db="EMBL/GenBank/DDBJ databases">
        <authorList>
            <consortium name="Pathogen Informatics"/>
        </authorList>
    </citation>
    <scope>NUCLEOTIDE SEQUENCE [LARGE SCALE GENOMIC DNA]</scope>
    <source>
        <strain evidence="2 3">NCTC12967</strain>
    </source>
</reference>
<keyword evidence="3" id="KW-1185">Reference proteome</keyword>
<dbReference type="RefSeq" id="WP_061787294.1">
    <property type="nucleotide sequence ID" value="NZ_CAJZDL010000118.1"/>
</dbReference>
<dbReference type="AlphaFoldDB" id="A0A448MV65"/>
<dbReference type="GO" id="GO:0000166">
    <property type="term" value="F:nucleotide binding"/>
    <property type="evidence" value="ECO:0007669"/>
    <property type="project" value="InterPro"/>
</dbReference>
<dbReference type="GO" id="GO:0000287">
    <property type="term" value="F:magnesium ion binding"/>
    <property type="evidence" value="ECO:0007669"/>
    <property type="project" value="InterPro"/>
</dbReference>
<dbReference type="GeneID" id="64405792"/>
<dbReference type="GO" id="GO:0009117">
    <property type="term" value="P:nucleotide metabolic process"/>
    <property type="evidence" value="ECO:0007669"/>
    <property type="project" value="InterPro"/>
</dbReference>
<dbReference type="InterPro" id="IPR010394">
    <property type="entry name" value="5-nucleotidase"/>
</dbReference>
<gene>
    <name evidence="2" type="ORF">NCTC12967_00295</name>
</gene>
<dbReference type="GO" id="GO:0005737">
    <property type="term" value="C:cytoplasm"/>
    <property type="evidence" value="ECO:0007669"/>
    <property type="project" value="InterPro"/>
</dbReference>
<dbReference type="EMBL" id="LR134406">
    <property type="protein sequence ID" value="VEH69031.1"/>
    <property type="molecule type" value="Genomic_DNA"/>
</dbReference>
<dbReference type="PANTHER" id="PTHR31367:SF5">
    <property type="entry name" value="CYTOSOLIC 5'-NUCLEOTIDASE 1A"/>
    <property type="match status" value="1"/>
</dbReference>
<feature type="region of interest" description="Disordered" evidence="1">
    <location>
        <begin position="295"/>
        <end position="326"/>
    </location>
</feature>
<evidence type="ECO:0000256" key="1">
    <source>
        <dbReference type="SAM" id="MobiDB-lite"/>
    </source>
</evidence>
<dbReference type="Proteomes" id="UP000273044">
    <property type="component" value="Chromosome"/>
</dbReference>
<protein>
    <submittedName>
        <fullName evidence="2">5'-nucleotidase</fullName>
    </submittedName>
</protein>
<accession>A0A448MV65</accession>
<proteinExistence type="predicted"/>
<evidence type="ECO:0000313" key="2">
    <source>
        <dbReference type="EMBL" id="VEH69031.1"/>
    </source>
</evidence>
<name>A0A448MV65_9ACTN</name>
<feature type="compositionally biased region" description="Low complexity" evidence="1">
    <location>
        <begin position="301"/>
        <end position="310"/>
    </location>
</feature>
<evidence type="ECO:0000313" key="3">
    <source>
        <dbReference type="Proteomes" id="UP000273044"/>
    </source>
</evidence>
<sequence>MTLLTIGVASSALFDLTESDRVFREQGVAAYREHQEERLDQPLPAGPALPFIRRLLGLNDVLAEAVDVIVLSRNSAESGLRVMRSISSAGLPITRAAFREGRSAFEFMPALEMSLFLSANHDDVSEALAAGHPAGTVLRGSSMPEVGRELRVAFDFDGVLADDSSERVFRQEGMGRYALREAELADVPLSPGPLAPFLAGLNRIQEEETTLKSRDSGYEPRLRISLVTARSAPAHERAVNSLRAWGLKVDDAFFLGGLPKAPILEVLNPHLFFDDQRQHLDRALRTPSVHVPFGVANEADAGPAPVSGAPRRARRAAPEEVLDITA</sequence>
<organism evidence="2 3">
    <name type="scientific">Arachnia propionica</name>
    <dbReference type="NCBI Taxonomy" id="1750"/>
    <lineage>
        <taxon>Bacteria</taxon>
        <taxon>Bacillati</taxon>
        <taxon>Actinomycetota</taxon>
        <taxon>Actinomycetes</taxon>
        <taxon>Propionibacteriales</taxon>
        <taxon>Propionibacteriaceae</taxon>
        <taxon>Arachnia</taxon>
    </lineage>
</organism>